<evidence type="ECO:0000313" key="5">
    <source>
        <dbReference type="Proteomes" id="UP000092154"/>
    </source>
</evidence>
<name>A0A1B7NES7_9AGAM</name>
<dbReference type="PANTHER" id="PTHR13276:SF0">
    <property type="entry name" value="GUANINE NUCLEOTIDE EXCHANGE FACTOR MSS4"/>
    <property type="match status" value="1"/>
</dbReference>
<sequence>MSDFPQQSLPPGALEALLRPSNTGNRSAIRKLSDFDQGVLAVSTSLDTDQGVSTNKFDLLCPRSGCGSVILKAGVGRWVESASVELDSAQDPRHPDLPALPTPPATAQWWLVTPNAMQFENIGFTRPVQPEVTERKLKLLICAECDLGPLGWCEEGGTEFWLACPRVGYR</sequence>
<dbReference type="GO" id="GO:0016020">
    <property type="term" value="C:membrane"/>
    <property type="evidence" value="ECO:0007669"/>
    <property type="project" value="TreeGrafter"/>
</dbReference>
<keyword evidence="2" id="KW-0344">Guanine-nucleotide releasing factor</keyword>
<dbReference type="EMBL" id="KV448138">
    <property type="protein sequence ID" value="OAX43401.1"/>
    <property type="molecule type" value="Genomic_DNA"/>
</dbReference>
<dbReference type="GO" id="GO:0008270">
    <property type="term" value="F:zinc ion binding"/>
    <property type="evidence" value="ECO:0007669"/>
    <property type="project" value="TreeGrafter"/>
</dbReference>
<keyword evidence="1" id="KW-0813">Transport</keyword>
<reference evidence="4 5" key="1">
    <citation type="submission" date="2016-06" db="EMBL/GenBank/DDBJ databases">
        <title>Comparative genomics of the ectomycorrhizal sister species Rhizopogon vinicolor and Rhizopogon vesiculosus (Basidiomycota: Boletales) reveals a divergence of the mating type B locus.</title>
        <authorList>
            <consortium name="DOE Joint Genome Institute"/>
            <person name="Mujic A.B."/>
            <person name="Kuo A."/>
            <person name="Tritt A."/>
            <person name="Lipzen A."/>
            <person name="Chen C."/>
            <person name="Johnson J."/>
            <person name="Sharma A."/>
            <person name="Barry K."/>
            <person name="Grigoriev I.V."/>
            <person name="Spatafora J.W."/>
        </authorList>
    </citation>
    <scope>NUCLEOTIDE SEQUENCE [LARGE SCALE GENOMIC DNA]</scope>
    <source>
        <strain evidence="4 5">AM-OR11-026</strain>
    </source>
</reference>
<keyword evidence="3" id="KW-0653">Protein transport</keyword>
<evidence type="ECO:0000313" key="4">
    <source>
        <dbReference type="EMBL" id="OAX43401.1"/>
    </source>
</evidence>
<dbReference type="Pfam" id="PF04421">
    <property type="entry name" value="Mss4"/>
    <property type="match status" value="1"/>
</dbReference>
<dbReference type="PANTHER" id="PTHR13276">
    <property type="entry name" value="GUANINE NUCLEOTIDE EXCHANGE FACTOR MSS4"/>
    <property type="match status" value="1"/>
</dbReference>
<gene>
    <name evidence="4" type="ORF">K503DRAFT_731567</name>
</gene>
<dbReference type="PROSITE" id="PS51796">
    <property type="entry name" value="MSS4"/>
    <property type="match status" value="1"/>
</dbReference>
<protein>
    <submittedName>
        <fullName evidence="4">Mss4-like protein</fullName>
    </submittedName>
</protein>
<organism evidence="4 5">
    <name type="scientific">Rhizopogon vinicolor AM-OR11-026</name>
    <dbReference type="NCBI Taxonomy" id="1314800"/>
    <lineage>
        <taxon>Eukaryota</taxon>
        <taxon>Fungi</taxon>
        <taxon>Dikarya</taxon>
        <taxon>Basidiomycota</taxon>
        <taxon>Agaricomycotina</taxon>
        <taxon>Agaricomycetes</taxon>
        <taxon>Agaricomycetidae</taxon>
        <taxon>Boletales</taxon>
        <taxon>Suillineae</taxon>
        <taxon>Rhizopogonaceae</taxon>
        <taxon>Rhizopogon</taxon>
    </lineage>
</organism>
<dbReference type="Proteomes" id="UP000092154">
    <property type="component" value="Unassembled WGS sequence"/>
</dbReference>
<dbReference type="InterPro" id="IPR011323">
    <property type="entry name" value="Mss4/transl-control_tumour"/>
</dbReference>
<dbReference type="STRING" id="1314800.A0A1B7NES7"/>
<dbReference type="OrthoDB" id="30840at2759"/>
<dbReference type="InterPro" id="IPR007515">
    <property type="entry name" value="Mss4"/>
</dbReference>
<accession>A0A1B7NES7</accession>
<evidence type="ECO:0000256" key="1">
    <source>
        <dbReference type="ARBA" id="ARBA00022448"/>
    </source>
</evidence>
<dbReference type="AlphaFoldDB" id="A0A1B7NES7"/>
<dbReference type="GO" id="GO:0005829">
    <property type="term" value="C:cytosol"/>
    <property type="evidence" value="ECO:0007669"/>
    <property type="project" value="TreeGrafter"/>
</dbReference>
<evidence type="ECO:0000256" key="3">
    <source>
        <dbReference type="ARBA" id="ARBA00022927"/>
    </source>
</evidence>
<dbReference type="GO" id="GO:0005085">
    <property type="term" value="F:guanyl-nucleotide exchange factor activity"/>
    <property type="evidence" value="ECO:0007669"/>
    <property type="project" value="UniProtKB-KW"/>
</dbReference>
<dbReference type="GO" id="GO:0006892">
    <property type="term" value="P:post-Golgi vesicle-mediated transport"/>
    <property type="evidence" value="ECO:0007669"/>
    <property type="project" value="TreeGrafter"/>
</dbReference>
<evidence type="ECO:0000256" key="2">
    <source>
        <dbReference type="ARBA" id="ARBA00022658"/>
    </source>
</evidence>
<keyword evidence="5" id="KW-1185">Reference proteome</keyword>
<dbReference type="GO" id="GO:0015031">
    <property type="term" value="P:protein transport"/>
    <property type="evidence" value="ECO:0007669"/>
    <property type="project" value="UniProtKB-KW"/>
</dbReference>
<dbReference type="InterPro" id="IPR011057">
    <property type="entry name" value="Mss4-like_sf"/>
</dbReference>
<dbReference type="InParanoid" id="A0A1B7NES7"/>
<dbReference type="SUPFAM" id="SSF51316">
    <property type="entry name" value="Mss4-like"/>
    <property type="match status" value="1"/>
</dbReference>
<dbReference type="Gene3D" id="2.170.150.10">
    <property type="entry name" value="Metal Binding Protein, Guanine Nucleotide Exchange Factor, Chain A"/>
    <property type="match status" value="1"/>
</dbReference>
<proteinExistence type="predicted"/>
<dbReference type="GO" id="GO:0007264">
    <property type="term" value="P:small GTPase-mediated signal transduction"/>
    <property type="evidence" value="ECO:0007669"/>
    <property type="project" value="InterPro"/>
</dbReference>